<dbReference type="Pfam" id="PF02881">
    <property type="entry name" value="SRP54_N"/>
    <property type="match status" value="1"/>
</dbReference>
<organism evidence="15 16">
    <name type="scientific">Roseomonas mucosa</name>
    <dbReference type="NCBI Taxonomy" id="207340"/>
    <lineage>
        <taxon>Bacteria</taxon>
        <taxon>Pseudomonadati</taxon>
        <taxon>Pseudomonadota</taxon>
        <taxon>Alphaproteobacteria</taxon>
        <taxon>Acetobacterales</taxon>
        <taxon>Roseomonadaceae</taxon>
        <taxon>Roseomonas</taxon>
    </lineage>
</organism>
<feature type="compositionally biased region" description="Low complexity" evidence="11">
    <location>
        <begin position="124"/>
        <end position="142"/>
    </location>
</feature>
<protein>
    <recommendedName>
        <fullName evidence="10">Signal recognition particle receptor FtsY</fullName>
        <shortName evidence="10">SRP receptor</shortName>
        <ecNumber evidence="10">3.6.5.4</ecNumber>
    </recommendedName>
</protein>
<dbReference type="GO" id="GO:0051301">
    <property type="term" value="P:cell division"/>
    <property type="evidence" value="ECO:0007669"/>
    <property type="project" value="UniProtKB-KW"/>
</dbReference>
<dbReference type="EC" id="3.6.5.4" evidence="10"/>
<evidence type="ECO:0000259" key="12">
    <source>
        <dbReference type="SMART" id="SM00382"/>
    </source>
</evidence>
<sequence length="587" mass="59760">MALKDLWNRLTGRAPATEAPPEGPPQTPSHDGLPEPFEPPPPPDAVGIDVWSNPLPAVAPEGGVPLEALDPAAAAEEEAQARLAQTPPPLGPHPDHGLPTAFAPGAAAPGTLSGPTPSGPTPSGPTSSGLAPGAGPASVPVAYAPPPPPAVAAPPPAPPMAYVPPAAPAAVPAPAPAPAPAAPSAPAAAAPPSAFAPPGAAARPATPVSPPVPGFLLPPVPPPAVARASDPVPVPPPVREPPPPIPVPPDEEPDVEEPPPADIPDLPPAEEPTTPSPVREPPAGFFGRLKAGLQRSTQRLTENLTGLFTKRPLDEAALEDLEDTLITADLGVAASRRIVEGFRRTRFGKEVSDEEVKSALAEEITAILAPVATPLVPAAGTRPFVVLMVGVNGTGKTTTIAKLSEQWRGEGRRVMLAAGDTFRAAAVEQLQVWGDRTGAPVVAPAKPGADAAGLAHEALDRAVAEGMDVLLIDTAGRLHNKAGLMEELRKVVRVLKRKDPAVPHATILVLDATTGQNAIQQCKVFQEMVDITGLVVTKLDGSAKGGVVVALAQEFGLPVHAVGVGEKAADLRPFDPRDFARSLVGLA</sequence>
<evidence type="ECO:0000259" key="13">
    <source>
        <dbReference type="SMART" id="SM00962"/>
    </source>
</evidence>
<keyword evidence="4 10" id="KW-0547">Nucleotide-binding</keyword>
<dbReference type="HAMAP" id="MF_00920">
    <property type="entry name" value="FtsY"/>
    <property type="match status" value="1"/>
</dbReference>
<dbReference type="FunFam" id="3.40.50.300:FF:000053">
    <property type="entry name" value="Signal recognition particle receptor FtsY"/>
    <property type="match status" value="1"/>
</dbReference>
<evidence type="ECO:0000256" key="2">
    <source>
        <dbReference type="ARBA" id="ARBA00022475"/>
    </source>
</evidence>
<evidence type="ECO:0000256" key="6">
    <source>
        <dbReference type="ARBA" id="ARBA00023134"/>
    </source>
</evidence>
<dbReference type="PANTHER" id="PTHR43134">
    <property type="entry name" value="SIGNAL RECOGNITION PARTICLE RECEPTOR SUBUNIT ALPHA"/>
    <property type="match status" value="1"/>
</dbReference>
<dbReference type="GO" id="GO:0005047">
    <property type="term" value="F:signal recognition particle binding"/>
    <property type="evidence" value="ECO:0007669"/>
    <property type="project" value="TreeGrafter"/>
</dbReference>
<feature type="compositionally biased region" description="Pro residues" evidence="11">
    <location>
        <begin position="143"/>
        <end position="183"/>
    </location>
</feature>
<dbReference type="Gene3D" id="3.40.50.300">
    <property type="entry name" value="P-loop containing nucleotide triphosphate hydrolases"/>
    <property type="match status" value="1"/>
</dbReference>
<comment type="similarity">
    <text evidence="10">Belongs to the GTP-binding SRP family. FtsY subfamily.</text>
</comment>
<dbReference type="SMART" id="SM00962">
    <property type="entry name" value="SRP54"/>
    <property type="match status" value="1"/>
</dbReference>
<feature type="binding site" evidence="10">
    <location>
        <begin position="390"/>
        <end position="397"/>
    </location>
    <ligand>
        <name>GTP</name>
        <dbReference type="ChEBI" id="CHEBI:37565"/>
    </ligand>
</feature>
<comment type="function">
    <text evidence="10">Involved in targeting and insertion of nascent membrane proteins into the cytoplasmic membrane. Acts as a receptor for the complex formed by the signal recognition particle (SRP) and the ribosome-nascent chain (RNC). Interaction with SRP-RNC leads to the transfer of the RNC complex to the Sec translocase for insertion into the membrane, the hydrolysis of GTP by both Ffh and FtsY, and the dissociation of the SRP-FtsY complex into the individual components.</text>
</comment>
<evidence type="ECO:0000256" key="3">
    <source>
        <dbReference type="ARBA" id="ARBA00022490"/>
    </source>
</evidence>
<keyword evidence="5 10" id="KW-0378">Hydrolase</keyword>
<dbReference type="EMBL" id="UGVN01000001">
    <property type="protein sequence ID" value="SUE39636.1"/>
    <property type="molecule type" value="Genomic_DNA"/>
</dbReference>
<feature type="compositionally biased region" description="Acidic residues" evidence="11">
    <location>
        <begin position="249"/>
        <end position="259"/>
    </location>
</feature>
<keyword evidence="2 10" id="KW-1003">Cell membrane</keyword>
<dbReference type="InterPro" id="IPR003593">
    <property type="entry name" value="AAA+_ATPase"/>
</dbReference>
<feature type="region of interest" description="Disordered" evidence="11">
    <location>
        <begin position="1"/>
        <end position="283"/>
    </location>
</feature>
<dbReference type="CDD" id="cd17874">
    <property type="entry name" value="FtsY"/>
    <property type="match status" value="1"/>
</dbReference>
<evidence type="ECO:0000256" key="4">
    <source>
        <dbReference type="ARBA" id="ARBA00022741"/>
    </source>
</evidence>
<feature type="binding site" evidence="10">
    <location>
        <begin position="473"/>
        <end position="477"/>
    </location>
    <ligand>
        <name>GTP</name>
        <dbReference type="ChEBI" id="CHEBI:37565"/>
    </ligand>
</feature>
<evidence type="ECO:0000313" key="15">
    <source>
        <dbReference type="EMBL" id="SUE39636.1"/>
    </source>
</evidence>
<dbReference type="SUPFAM" id="SSF47364">
    <property type="entry name" value="Domain of the SRP/SRP receptor G-proteins"/>
    <property type="match status" value="1"/>
</dbReference>
<dbReference type="GO" id="GO:0005737">
    <property type="term" value="C:cytoplasm"/>
    <property type="evidence" value="ECO:0007669"/>
    <property type="project" value="UniProtKB-SubCell"/>
</dbReference>
<feature type="domain" description="AAA+ ATPase" evidence="12">
    <location>
        <begin position="382"/>
        <end position="541"/>
    </location>
</feature>
<dbReference type="GO" id="GO:0003924">
    <property type="term" value="F:GTPase activity"/>
    <property type="evidence" value="ECO:0007669"/>
    <property type="project" value="UniProtKB-UniRule"/>
</dbReference>
<dbReference type="AlphaFoldDB" id="A0A379MZ22"/>
<dbReference type="NCBIfam" id="TIGR00064">
    <property type="entry name" value="ftsY"/>
    <property type="match status" value="1"/>
</dbReference>
<feature type="compositionally biased region" description="Pro residues" evidence="11">
    <location>
        <begin position="232"/>
        <end position="248"/>
    </location>
</feature>
<accession>A0A379MZ22</accession>
<feature type="compositionally biased region" description="Low complexity" evidence="11">
    <location>
        <begin position="11"/>
        <end position="20"/>
    </location>
</feature>
<dbReference type="SMART" id="SM00382">
    <property type="entry name" value="AAA"/>
    <property type="match status" value="1"/>
</dbReference>
<evidence type="ECO:0000256" key="9">
    <source>
        <dbReference type="ARBA" id="ARBA00048027"/>
    </source>
</evidence>
<feature type="binding site" evidence="10">
    <location>
        <begin position="537"/>
        <end position="540"/>
    </location>
    <ligand>
        <name>GTP</name>
        <dbReference type="ChEBI" id="CHEBI:37565"/>
    </ligand>
</feature>
<comment type="subcellular location">
    <subcellularLocation>
        <location evidence="1">Cell inner membrane</location>
        <topology evidence="1">Peripheral membrane protein</topology>
        <orientation evidence="1">Cytoplasmic side</orientation>
    </subcellularLocation>
    <subcellularLocation>
        <location evidence="10">Cell membrane</location>
        <topology evidence="10">Peripheral membrane protein</topology>
        <orientation evidence="10">Cytoplasmic side</orientation>
    </subcellularLocation>
    <subcellularLocation>
        <location evidence="10">Cytoplasm</location>
    </subcellularLocation>
</comment>
<keyword evidence="6 10" id="KW-0342">GTP-binding</keyword>
<dbReference type="InterPro" id="IPR004390">
    <property type="entry name" value="SR_rcpt_FtsY"/>
</dbReference>
<feature type="compositionally biased region" description="Low complexity" evidence="11">
    <location>
        <begin position="184"/>
        <end position="206"/>
    </location>
</feature>
<dbReference type="InterPro" id="IPR027417">
    <property type="entry name" value="P-loop_NTPase"/>
</dbReference>
<keyword evidence="3 10" id="KW-0963">Cytoplasm</keyword>
<reference evidence="15 16" key="1">
    <citation type="submission" date="2018-06" db="EMBL/GenBank/DDBJ databases">
        <authorList>
            <consortium name="Pathogen Informatics"/>
            <person name="Doyle S."/>
        </authorList>
    </citation>
    <scope>NUCLEOTIDE SEQUENCE [LARGE SCALE GENOMIC DNA]</scope>
    <source>
        <strain evidence="15 16">NCTC13291</strain>
    </source>
</reference>
<keyword evidence="8 10" id="KW-0675">Receptor</keyword>
<dbReference type="GO" id="GO:0006614">
    <property type="term" value="P:SRP-dependent cotranslational protein targeting to membrane"/>
    <property type="evidence" value="ECO:0007669"/>
    <property type="project" value="InterPro"/>
</dbReference>
<feature type="compositionally biased region" description="Pro residues" evidence="11">
    <location>
        <begin position="260"/>
        <end position="280"/>
    </location>
</feature>
<evidence type="ECO:0000313" key="16">
    <source>
        <dbReference type="Proteomes" id="UP000254919"/>
    </source>
</evidence>
<evidence type="ECO:0000259" key="14">
    <source>
        <dbReference type="SMART" id="SM00963"/>
    </source>
</evidence>
<dbReference type="Pfam" id="PF00448">
    <property type="entry name" value="SRP54"/>
    <property type="match status" value="1"/>
</dbReference>
<dbReference type="PANTHER" id="PTHR43134:SF1">
    <property type="entry name" value="SIGNAL RECOGNITION PARTICLE RECEPTOR SUBUNIT ALPHA"/>
    <property type="match status" value="1"/>
</dbReference>
<dbReference type="InterPro" id="IPR042101">
    <property type="entry name" value="SRP54_N_sf"/>
</dbReference>
<dbReference type="RefSeq" id="WP_237719364.1">
    <property type="nucleotide sequence ID" value="NZ_CP034902.1"/>
</dbReference>
<dbReference type="GO" id="GO:0005886">
    <property type="term" value="C:plasma membrane"/>
    <property type="evidence" value="ECO:0007669"/>
    <property type="project" value="UniProtKB-SubCell"/>
</dbReference>
<evidence type="ECO:0000256" key="5">
    <source>
        <dbReference type="ARBA" id="ARBA00022801"/>
    </source>
</evidence>
<dbReference type="GO" id="GO:0005525">
    <property type="term" value="F:GTP binding"/>
    <property type="evidence" value="ECO:0007669"/>
    <property type="project" value="UniProtKB-UniRule"/>
</dbReference>
<dbReference type="Proteomes" id="UP000254919">
    <property type="component" value="Unassembled WGS sequence"/>
</dbReference>
<keyword evidence="15" id="KW-0131">Cell cycle</keyword>
<dbReference type="InterPro" id="IPR036225">
    <property type="entry name" value="SRP/SRP_N"/>
</dbReference>
<evidence type="ECO:0000256" key="10">
    <source>
        <dbReference type="HAMAP-Rule" id="MF_00920"/>
    </source>
</evidence>
<comment type="subunit">
    <text evidence="10">Part of the signal recognition particle protein translocation system, which is composed of SRP and FtsY. SRP is a ribonucleoprotein composed of Ffh and a 4.5S RNA molecule.</text>
</comment>
<comment type="catalytic activity">
    <reaction evidence="9 10">
        <text>GTP + H2O = GDP + phosphate + H(+)</text>
        <dbReference type="Rhea" id="RHEA:19669"/>
        <dbReference type="ChEBI" id="CHEBI:15377"/>
        <dbReference type="ChEBI" id="CHEBI:15378"/>
        <dbReference type="ChEBI" id="CHEBI:37565"/>
        <dbReference type="ChEBI" id="CHEBI:43474"/>
        <dbReference type="ChEBI" id="CHEBI:58189"/>
        <dbReference type="EC" id="3.6.5.4"/>
    </reaction>
</comment>
<evidence type="ECO:0000256" key="11">
    <source>
        <dbReference type="SAM" id="MobiDB-lite"/>
    </source>
</evidence>
<keyword evidence="15" id="KW-0132">Cell division</keyword>
<feature type="compositionally biased region" description="Low complexity" evidence="11">
    <location>
        <begin position="97"/>
        <end position="116"/>
    </location>
</feature>
<proteinExistence type="inferred from homology"/>
<evidence type="ECO:0000256" key="1">
    <source>
        <dbReference type="ARBA" id="ARBA00004515"/>
    </source>
</evidence>
<evidence type="ECO:0000256" key="7">
    <source>
        <dbReference type="ARBA" id="ARBA00023136"/>
    </source>
</evidence>
<feature type="compositionally biased region" description="Pro residues" evidence="11">
    <location>
        <begin position="207"/>
        <end position="224"/>
    </location>
</feature>
<dbReference type="InterPro" id="IPR000897">
    <property type="entry name" value="SRP54_GTPase_dom"/>
</dbReference>
<dbReference type="Gene3D" id="1.20.120.140">
    <property type="entry name" value="Signal recognition particle SRP54, nucleotide-binding domain"/>
    <property type="match status" value="1"/>
</dbReference>
<feature type="domain" description="SRP54-type proteins GTP-binding" evidence="13">
    <location>
        <begin position="383"/>
        <end position="585"/>
    </location>
</feature>
<gene>
    <name evidence="10 15" type="primary">ftsY</name>
    <name evidence="15" type="ORF">NCTC13291_01418</name>
</gene>
<dbReference type="InterPro" id="IPR013822">
    <property type="entry name" value="Signal_recog_particl_SRP54_hlx"/>
</dbReference>
<keyword evidence="7 10" id="KW-0472">Membrane</keyword>
<dbReference type="SUPFAM" id="SSF52540">
    <property type="entry name" value="P-loop containing nucleoside triphosphate hydrolases"/>
    <property type="match status" value="1"/>
</dbReference>
<evidence type="ECO:0000256" key="8">
    <source>
        <dbReference type="ARBA" id="ARBA00023170"/>
    </source>
</evidence>
<dbReference type="SMART" id="SM00963">
    <property type="entry name" value="SRP54_N"/>
    <property type="match status" value="1"/>
</dbReference>
<feature type="domain" description="Signal recognition particle SRP54 helical bundle" evidence="14">
    <location>
        <begin position="289"/>
        <end position="368"/>
    </location>
</feature>
<name>A0A379MZ22_9PROT</name>